<dbReference type="GO" id="GO:0016926">
    <property type="term" value="P:protein desumoylation"/>
    <property type="evidence" value="ECO:0007669"/>
    <property type="project" value="TreeGrafter"/>
</dbReference>
<name>A0A5N5SWD1_9CRUS</name>
<accession>A0A5N5SWD1</accession>
<protein>
    <submittedName>
        <fullName evidence="6">Sentrin-specific protease 1</fullName>
    </submittedName>
</protein>
<gene>
    <name evidence="6" type="primary">Senp1</name>
    <name evidence="6" type="ORF">Anas_01133</name>
</gene>
<dbReference type="EMBL" id="SEYY01019205">
    <property type="protein sequence ID" value="KAB7498523.1"/>
    <property type="molecule type" value="Genomic_DNA"/>
</dbReference>
<evidence type="ECO:0000256" key="3">
    <source>
        <dbReference type="ARBA" id="ARBA00022801"/>
    </source>
</evidence>
<dbReference type="GO" id="GO:0016929">
    <property type="term" value="F:deSUMOylase activity"/>
    <property type="evidence" value="ECO:0007669"/>
    <property type="project" value="TreeGrafter"/>
</dbReference>
<sequence length="461" mass="53715">MPVTSSFRFMPTVTSTAHKSESSEVIGATKRKPLRSTDLTPSKRSFLLPKSPKFDSSRKFSSFSRINRKRTSILNPMSLKMYFTPRESIRLEERDRYSQLLQQHTSSIVTPSSKLFGGKSQFFSLLSRGIFRDDETEAVKSGAIMKTYLDPKLTLKSKKLLEKRESSPVRSPLQIPREIRITRDLSTLKNVPLIDLEPETEINKEVKLDDDLIIVKEIKPPGPRKNSLENEFQKSLCYSHEWLKEMTDLYYDKKKSNDDDVEIMYETKKKCQESREKHEKEFIKKVEERISQLDIAYPSPYIEATEEEEEKLPELTPEIENVIDRAFRGGPASQVLAEKFNIQITRKDIHTLAGLNWLNDEVINFYMNMLMERGKNDNYPSVYAFNTFFYSKLVKTGYTSVKRWTKKVDVFSYDLLIIPVHLGMHWCLATIDFRNKTINYYDSMHGNNNTCLTIGKNFCKF</sequence>
<keyword evidence="3" id="KW-0378">Hydrolase</keyword>
<evidence type="ECO:0000256" key="4">
    <source>
        <dbReference type="ARBA" id="ARBA00022807"/>
    </source>
</evidence>
<feature type="domain" description="Ubiquitin-like protease family profile" evidence="5">
    <location>
        <begin position="342"/>
        <end position="461"/>
    </location>
</feature>
<evidence type="ECO:0000256" key="2">
    <source>
        <dbReference type="ARBA" id="ARBA00022670"/>
    </source>
</evidence>
<dbReference type="PANTHER" id="PTHR12606">
    <property type="entry name" value="SENTRIN/SUMO-SPECIFIC PROTEASE"/>
    <property type="match status" value="1"/>
</dbReference>
<evidence type="ECO:0000313" key="6">
    <source>
        <dbReference type="EMBL" id="KAB7498523.1"/>
    </source>
</evidence>
<dbReference type="PROSITE" id="PS50600">
    <property type="entry name" value="ULP_PROTEASE"/>
    <property type="match status" value="1"/>
</dbReference>
<keyword evidence="4" id="KW-0788">Thiol protease</keyword>
<dbReference type="InterPro" id="IPR038765">
    <property type="entry name" value="Papain-like_cys_pep_sf"/>
</dbReference>
<evidence type="ECO:0000313" key="7">
    <source>
        <dbReference type="Proteomes" id="UP000326759"/>
    </source>
</evidence>
<comment type="similarity">
    <text evidence="1">Belongs to the peptidase C48 family.</text>
</comment>
<dbReference type="Proteomes" id="UP000326759">
    <property type="component" value="Unassembled WGS sequence"/>
</dbReference>
<dbReference type="PANTHER" id="PTHR12606:SF141">
    <property type="entry name" value="GH15225P-RELATED"/>
    <property type="match status" value="1"/>
</dbReference>
<dbReference type="SUPFAM" id="SSF54001">
    <property type="entry name" value="Cysteine proteinases"/>
    <property type="match status" value="1"/>
</dbReference>
<dbReference type="Pfam" id="PF02902">
    <property type="entry name" value="Peptidase_C48"/>
    <property type="match status" value="1"/>
</dbReference>
<keyword evidence="2 6" id="KW-0645">Protease</keyword>
<dbReference type="GO" id="GO:0006508">
    <property type="term" value="P:proteolysis"/>
    <property type="evidence" value="ECO:0007669"/>
    <property type="project" value="UniProtKB-KW"/>
</dbReference>
<dbReference type="AlphaFoldDB" id="A0A5N5SWD1"/>
<organism evidence="6 7">
    <name type="scientific">Armadillidium nasatum</name>
    <dbReference type="NCBI Taxonomy" id="96803"/>
    <lineage>
        <taxon>Eukaryota</taxon>
        <taxon>Metazoa</taxon>
        <taxon>Ecdysozoa</taxon>
        <taxon>Arthropoda</taxon>
        <taxon>Crustacea</taxon>
        <taxon>Multicrustacea</taxon>
        <taxon>Malacostraca</taxon>
        <taxon>Eumalacostraca</taxon>
        <taxon>Peracarida</taxon>
        <taxon>Isopoda</taxon>
        <taxon>Oniscidea</taxon>
        <taxon>Crinocheta</taxon>
        <taxon>Armadillidiidae</taxon>
        <taxon>Armadillidium</taxon>
    </lineage>
</organism>
<evidence type="ECO:0000256" key="1">
    <source>
        <dbReference type="ARBA" id="ARBA00005234"/>
    </source>
</evidence>
<evidence type="ECO:0000259" key="5">
    <source>
        <dbReference type="PROSITE" id="PS50600"/>
    </source>
</evidence>
<dbReference type="Gene3D" id="3.40.395.10">
    <property type="entry name" value="Adenoviral Proteinase, Chain A"/>
    <property type="match status" value="1"/>
</dbReference>
<dbReference type="InterPro" id="IPR003653">
    <property type="entry name" value="Peptidase_C48_C"/>
</dbReference>
<comment type="caution">
    <text evidence="6">The sequence shown here is derived from an EMBL/GenBank/DDBJ whole genome shotgun (WGS) entry which is preliminary data.</text>
</comment>
<reference evidence="6 7" key="1">
    <citation type="journal article" date="2019" name="PLoS Biol.">
        <title>Sex chromosomes control vertical transmission of feminizing Wolbachia symbionts in an isopod.</title>
        <authorList>
            <person name="Becking T."/>
            <person name="Chebbi M.A."/>
            <person name="Giraud I."/>
            <person name="Moumen B."/>
            <person name="Laverre T."/>
            <person name="Caubet Y."/>
            <person name="Peccoud J."/>
            <person name="Gilbert C."/>
            <person name="Cordaux R."/>
        </authorList>
    </citation>
    <scope>NUCLEOTIDE SEQUENCE [LARGE SCALE GENOMIC DNA]</scope>
    <source>
        <strain evidence="6">ANa2</strain>
        <tissue evidence="6">Whole body excluding digestive tract and cuticle</tissue>
    </source>
</reference>
<dbReference type="GO" id="GO:0005634">
    <property type="term" value="C:nucleus"/>
    <property type="evidence" value="ECO:0007669"/>
    <property type="project" value="TreeGrafter"/>
</dbReference>
<keyword evidence="7" id="KW-1185">Reference proteome</keyword>
<dbReference type="OrthoDB" id="1939479at2759"/>
<proteinExistence type="inferred from homology"/>